<dbReference type="RefSeq" id="WP_349300981.1">
    <property type="nucleotide sequence ID" value="NZ_JBEDNQ010000012.1"/>
</dbReference>
<dbReference type="EMBL" id="JBEDNQ010000012">
    <property type="protein sequence ID" value="MEQ3553908.1"/>
    <property type="molecule type" value="Genomic_DNA"/>
</dbReference>
<gene>
    <name evidence="3" type="ORF">WIS52_25825</name>
</gene>
<name>A0ABV1KKS2_9PSEU</name>
<proteinExistence type="predicted"/>
<comment type="caution">
    <text evidence="3">The sequence shown here is derived from an EMBL/GenBank/DDBJ whole genome shotgun (WGS) entry which is preliminary data.</text>
</comment>
<dbReference type="CDD" id="cd18011">
    <property type="entry name" value="DEXDc_RapA"/>
    <property type="match status" value="1"/>
</dbReference>
<dbReference type="Gene3D" id="3.40.50.10810">
    <property type="entry name" value="Tandem AAA-ATPase domain"/>
    <property type="match status" value="1"/>
</dbReference>
<evidence type="ECO:0000313" key="4">
    <source>
        <dbReference type="Proteomes" id="UP001494902"/>
    </source>
</evidence>
<dbReference type="InterPro" id="IPR014001">
    <property type="entry name" value="Helicase_ATP-bd"/>
</dbReference>
<dbReference type="InterPro" id="IPR027417">
    <property type="entry name" value="P-loop_NTPase"/>
</dbReference>
<keyword evidence="4" id="KW-1185">Reference proteome</keyword>
<dbReference type="PANTHER" id="PTHR45766">
    <property type="entry name" value="DNA ANNEALING HELICASE AND ENDONUCLEASE ZRANB3 FAMILY MEMBER"/>
    <property type="match status" value="1"/>
</dbReference>
<evidence type="ECO:0000313" key="3">
    <source>
        <dbReference type="EMBL" id="MEQ3553908.1"/>
    </source>
</evidence>
<dbReference type="InterPro" id="IPR038718">
    <property type="entry name" value="SNF2-like_sf"/>
</dbReference>
<reference evidence="3 4" key="1">
    <citation type="submission" date="2024-03" db="EMBL/GenBank/DDBJ databases">
        <title>Draft genome sequence of Pseudonocardia nematodicida JCM 31783.</title>
        <authorList>
            <person name="Butdee W."/>
            <person name="Duangmal K."/>
        </authorList>
    </citation>
    <scope>NUCLEOTIDE SEQUENCE [LARGE SCALE GENOMIC DNA]</scope>
    <source>
        <strain evidence="3 4">JCM 31783</strain>
    </source>
</reference>
<sequence length="414" mass="45578">MSSFAREADVVRNSFGYHPNPKDLAALLGTVRFPRLLVVGGSVPDVVDLAEGVRVLSSDVDLPRGLYWFGGLEVPIAMVVHVGGETATGVAVPLADLGDDDPVRNAWDWAEDLWEAADGVPAPAFRVGDGVVTRADGKDTRVSGRKYLGGSWRYEVRLDARTTHVVEAALEHAPTAGGPIDWVRSEPATVERFGATLTRAKLHSALTDTVFSFRATRTLFRPYQFKPVLRLLQTGATRVLIADEVGLGKTIEAGLIWTEFEARNAAARVLVVAPSSLVGKWQREMDERFGFELTELDTAGLRRFLEQHSQDRLPRRFQYVTSLERLRKWDGLTELAESPPQLDLVVVDEAHQMRNPGTRSHALGELLGEWADARVFLTATPVNLGEDDLSSMLELLAPEDFDDPARPRAAPRAQ</sequence>
<dbReference type="SUPFAM" id="SSF52540">
    <property type="entry name" value="P-loop containing nucleoside triphosphate hydrolases"/>
    <property type="match status" value="1"/>
</dbReference>
<dbReference type="GO" id="GO:0004386">
    <property type="term" value="F:helicase activity"/>
    <property type="evidence" value="ECO:0007669"/>
    <property type="project" value="UniProtKB-KW"/>
</dbReference>
<organism evidence="3 4">
    <name type="scientific">Pseudonocardia nematodicida</name>
    <dbReference type="NCBI Taxonomy" id="1206997"/>
    <lineage>
        <taxon>Bacteria</taxon>
        <taxon>Bacillati</taxon>
        <taxon>Actinomycetota</taxon>
        <taxon>Actinomycetes</taxon>
        <taxon>Pseudonocardiales</taxon>
        <taxon>Pseudonocardiaceae</taxon>
        <taxon>Pseudonocardia</taxon>
    </lineage>
</organism>
<evidence type="ECO:0000256" key="1">
    <source>
        <dbReference type="ARBA" id="ARBA00022801"/>
    </source>
</evidence>
<feature type="domain" description="Helicase ATP-binding" evidence="2">
    <location>
        <begin position="230"/>
        <end position="399"/>
    </location>
</feature>
<keyword evidence="3" id="KW-0547">Nucleotide-binding</keyword>
<dbReference type="SMART" id="SM00487">
    <property type="entry name" value="DEXDc"/>
    <property type="match status" value="1"/>
</dbReference>
<evidence type="ECO:0000259" key="2">
    <source>
        <dbReference type="PROSITE" id="PS51192"/>
    </source>
</evidence>
<dbReference type="Proteomes" id="UP001494902">
    <property type="component" value="Unassembled WGS sequence"/>
</dbReference>
<dbReference type="PROSITE" id="PS51192">
    <property type="entry name" value="HELICASE_ATP_BIND_1"/>
    <property type="match status" value="1"/>
</dbReference>
<keyword evidence="1" id="KW-0378">Hydrolase</keyword>
<dbReference type="Pfam" id="PF00176">
    <property type="entry name" value="SNF2-rel_dom"/>
    <property type="match status" value="1"/>
</dbReference>
<protein>
    <submittedName>
        <fullName evidence="3">DEAD/DEAH box helicase</fullName>
    </submittedName>
</protein>
<dbReference type="InterPro" id="IPR057342">
    <property type="entry name" value="DEXDc_RapA"/>
</dbReference>
<accession>A0ABV1KKS2</accession>
<dbReference type="InterPro" id="IPR000330">
    <property type="entry name" value="SNF2_N"/>
</dbReference>
<keyword evidence="3" id="KW-0347">Helicase</keyword>
<dbReference type="PANTHER" id="PTHR45766:SF6">
    <property type="entry name" value="SWI_SNF-RELATED MATRIX-ASSOCIATED ACTIN-DEPENDENT REGULATOR OF CHROMATIN SUBFAMILY A-LIKE PROTEIN 1"/>
    <property type="match status" value="1"/>
</dbReference>
<keyword evidence="3" id="KW-0067">ATP-binding</keyword>